<reference evidence="4 5" key="1">
    <citation type="submission" date="2014-04" db="EMBL/GenBank/DDBJ databases">
        <authorList>
            <consortium name="DOE Joint Genome Institute"/>
            <person name="Kuo A."/>
            <person name="Tarkka M."/>
            <person name="Buscot F."/>
            <person name="Kohler A."/>
            <person name="Nagy L.G."/>
            <person name="Floudas D."/>
            <person name="Copeland A."/>
            <person name="Barry K.W."/>
            <person name="Cichocki N."/>
            <person name="Veneault-Fourrey C."/>
            <person name="LaButti K."/>
            <person name="Lindquist E.A."/>
            <person name="Lipzen A."/>
            <person name="Lundell T."/>
            <person name="Morin E."/>
            <person name="Murat C."/>
            <person name="Sun H."/>
            <person name="Tunlid A."/>
            <person name="Henrissat B."/>
            <person name="Grigoriev I.V."/>
            <person name="Hibbett D.S."/>
            <person name="Martin F."/>
            <person name="Nordberg H.P."/>
            <person name="Cantor M.N."/>
            <person name="Hua S.X."/>
        </authorList>
    </citation>
    <scope>NUCLEOTIDE SEQUENCE [LARGE SCALE GENOMIC DNA]</scope>
    <source>
        <strain evidence="4 5">F 1598</strain>
    </source>
</reference>
<gene>
    <name evidence="4" type="ORF">PILCRDRAFT_826249</name>
</gene>
<dbReference type="InterPro" id="IPR025340">
    <property type="entry name" value="DUF4246"/>
</dbReference>
<organism evidence="4 5">
    <name type="scientific">Piloderma croceum (strain F 1598)</name>
    <dbReference type="NCBI Taxonomy" id="765440"/>
    <lineage>
        <taxon>Eukaryota</taxon>
        <taxon>Fungi</taxon>
        <taxon>Dikarya</taxon>
        <taxon>Basidiomycota</taxon>
        <taxon>Agaricomycotina</taxon>
        <taxon>Agaricomycetes</taxon>
        <taxon>Agaricomycetidae</taxon>
        <taxon>Atheliales</taxon>
        <taxon>Atheliaceae</taxon>
        <taxon>Piloderma</taxon>
    </lineage>
</organism>
<dbReference type="AlphaFoldDB" id="A0A0C3EVD9"/>
<dbReference type="STRING" id="765440.A0A0C3EVD9"/>
<reference evidence="5" key="2">
    <citation type="submission" date="2015-01" db="EMBL/GenBank/DDBJ databases">
        <title>Evolutionary Origins and Diversification of the Mycorrhizal Mutualists.</title>
        <authorList>
            <consortium name="DOE Joint Genome Institute"/>
            <consortium name="Mycorrhizal Genomics Consortium"/>
            <person name="Kohler A."/>
            <person name="Kuo A."/>
            <person name="Nagy L.G."/>
            <person name="Floudas D."/>
            <person name="Copeland A."/>
            <person name="Barry K.W."/>
            <person name="Cichocki N."/>
            <person name="Veneault-Fourrey C."/>
            <person name="LaButti K."/>
            <person name="Lindquist E.A."/>
            <person name="Lipzen A."/>
            <person name="Lundell T."/>
            <person name="Morin E."/>
            <person name="Murat C."/>
            <person name="Riley R."/>
            <person name="Ohm R."/>
            <person name="Sun H."/>
            <person name="Tunlid A."/>
            <person name="Henrissat B."/>
            <person name="Grigoriev I.V."/>
            <person name="Hibbett D.S."/>
            <person name="Martin F."/>
        </authorList>
    </citation>
    <scope>NUCLEOTIDE SEQUENCE [LARGE SCALE GENOMIC DNA]</scope>
    <source>
        <strain evidence="5">F 1598</strain>
    </source>
</reference>
<dbReference type="PANTHER" id="PTHR33119">
    <property type="entry name" value="IFI3P"/>
    <property type="match status" value="1"/>
</dbReference>
<evidence type="ECO:0000313" key="5">
    <source>
        <dbReference type="Proteomes" id="UP000054166"/>
    </source>
</evidence>
<proteinExistence type="predicted"/>
<dbReference type="InterPro" id="IPR049192">
    <property type="entry name" value="DUF4246_C"/>
</dbReference>
<accession>A0A0C3EVD9</accession>
<dbReference type="EMBL" id="KN833034">
    <property type="protein sequence ID" value="KIM76485.1"/>
    <property type="molecule type" value="Genomic_DNA"/>
</dbReference>
<dbReference type="Proteomes" id="UP000054166">
    <property type="component" value="Unassembled WGS sequence"/>
</dbReference>
<dbReference type="PANTHER" id="PTHR33119:SF1">
    <property type="entry name" value="FE2OG DIOXYGENASE DOMAIN-CONTAINING PROTEIN"/>
    <property type="match status" value="1"/>
</dbReference>
<feature type="domain" description="DUF4246" evidence="2">
    <location>
        <begin position="123"/>
        <end position="564"/>
    </location>
</feature>
<keyword evidence="5" id="KW-1185">Reference proteome</keyword>
<feature type="domain" description="DUF4246" evidence="3">
    <location>
        <begin position="17"/>
        <end position="111"/>
    </location>
</feature>
<dbReference type="OrthoDB" id="415532at2759"/>
<dbReference type="InterPro" id="IPR049207">
    <property type="entry name" value="DUF4246_N"/>
</dbReference>
<name>A0A0C3EVD9_PILCF</name>
<feature type="region of interest" description="Disordered" evidence="1">
    <location>
        <begin position="230"/>
        <end position="249"/>
    </location>
</feature>
<evidence type="ECO:0000313" key="4">
    <source>
        <dbReference type="EMBL" id="KIM76485.1"/>
    </source>
</evidence>
<dbReference type="Pfam" id="PF14033">
    <property type="entry name" value="DUF4246"/>
    <property type="match status" value="1"/>
</dbReference>
<dbReference type="InParanoid" id="A0A0C3EVD9"/>
<evidence type="ECO:0000259" key="3">
    <source>
        <dbReference type="Pfam" id="PF21666"/>
    </source>
</evidence>
<dbReference type="Pfam" id="PF21666">
    <property type="entry name" value="DUF4246_N"/>
    <property type="match status" value="1"/>
</dbReference>
<protein>
    <submittedName>
        <fullName evidence="4">Uncharacterized protein</fullName>
    </submittedName>
</protein>
<sequence>MSNLTALNAPKLTRYQLPGFGLPLNFEPRDGYTSESYEWYGDTREHKRVFHPGQGDCGGLYPNALDCEANKMRLTPLREFTMMRLMDQLTDKPDWDHKIFDEKIIAKWTAEALLSAPDIDITEKMVTWCIDELQHKAKTFQETGIITAYDGDVAKSDTVIPSSLRYALKASIAPLEDISEIYRDWHPGSDNIVLDLVHPSMFPVVYGRTRILKDSVVGLDNCVESCGDGETLGVPSREETQQPTSNMLDGETMLQDPYSRKYQWLPCDVSFEDDGVKIISYINNLHPKTHKPLYKVIERIIELAIPLWNQTLTPLKSRHYNSPRINYDSCEYDPDPEAFPEHEQPQQLPNETEDDYFERKDEWVRNTRQVVKPEPEKFGLPRWNLNKDGTQLDDGMRVDLKKEFQERGLQIIVKLANIHLSPEKPNYAGGTWHVEGQLNEHICATALYYYDSANITESHLSFRQQSQSMAEDISYDQDHHDWLPEVFGCHQDGSAVQYVGGVTTKEGRLITFPNIFQHRVMPFQLLDGTKPGHRKILALFLVDPHIRIISSANVPCQQREWWAQEIRGQELFRILPTELQNEIIRKVEEFPISIEEAKELRLELMEERKVFVQKHDQKFASETFSLCEH</sequence>
<evidence type="ECO:0000259" key="2">
    <source>
        <dbReference type="Pfam" id="PF14033"/>
    </source>
</evidence>
<evidence type="ECO:0000256" key="1">
    <source>
        <dbReference type="SAM" id="MobiDB-lite"/>
    </source>
</evidence>
<dbReference type="HOGENOM" id="CLU_012066_2_0_1"/>